<reference evidence="2" key="1">
    <citation type="submission" date="2022-07" db="EMBL/GenBank/DDBJ databases">
        <title>Phylogenomic reconstructions and comparative analyses of Kickxellomycotina fungi.</title>
        <authorList>
            <person name="Reynolds N.K."/>
            <person name="Stajich J.E."/>
            <person name="Barry K."/>
            <person name="Grigoriev I.V."/>
            <person name="Crous P."/>
            <person name="Smith M.E."/>
        </authorList>
    </citation>
    <scope>NUCLEOTIDE SEQUENCE</scope>
    <source>
        <strain evidence="2">CBS 109367</strain>
    </source>
</reference>
<protein>
    <submittedName>
        <fullName evidence="2">Uncharacterized protein</fullName>
    </submittedName>
</protein>
<name>A0A9W8L595_9FUNG</name>
<evidence type="ECO:0000313" key="2">
    <source>
        <dbReference type="EMBL" id="KAJ2690631.1"/>
    </source>
</evidence>
<feature type="compositionally biased region" description="Basic and acidic residues" evidence="1">
    <location>
        <begin position="35"/>
        <end position="54"/>
    </location>
</feature>
<dbReference type="Proteomes" id="UP001151516">
    <property type="component" value="Unassembled WGS sequence"/>
</dbReference>
<dbReference type="Gene3D" id="3.30.10.10">
    <property type="entry name" value="Trypsin Inhibitor V, subunit A"/>
    <property type="match status" value="1"/>
</dbReference>
<dbReference type="EMBL" id="JANBTX010000009">
    <property type="protein sequence ID" value="KAJ2690631.1"/>
    <property type="molecule type" value="Genomic_DNA"/>
</dbReference>
<dbReference type="OrthoDB" id="10013825at2759"/>
<organism evidence="2 3">
    <name type="scientific">Coemansia spiralis</name>
    <dbReference type="NCBI Taxonomy" id="417178"/>
    <lineage>
        <taxon>Eukaryota</taxon>
        <taxon>Fungi</taxon>
        <taxon>Fungi incertae sedis</taxon>
        <taxon>Zoopagomycota</taxon>
        <taxon>Kickxellomycotina</taxon>
        <taxon>Kickxellomycetes</taxon>
        <taxon>Kickxellales</taxon>
        <taxon>Kickxellaceae</taxon>
        <taxon>Coemansia</taxon>
    </lineage>
</organism>
<evidence type="ECO:0000313" key="3">
    <source>
        <dbReference type="Proteomes" id="UP001151516"/>
    </source>
</evidence>
<dbReference type="AlphaFoldDB" id="A0A9W8L595"/>
<keyword evidence="3" id="KW-1185">Reference proteome</keyword>
<sequence length="131" mass="14781">MNSSPGEKEVVQSKQHTVEEWSALFVGKRLVEYPKDAKPEPIRADHDAGTKMEDAEPEGQAPKVDEPTDDEDDEGSSDAAEKAKKRQIKWAELPQPVRVIWPGTRVTRDLRPNRLNVICTADDLITKVQFF</sequence>
<comment type="caution">
    <text evidence="2">The sequence shown here is derived from an EMBL/GenBank/DDBJ whole genome shotgun (WGS) entry which is preliminary data.</text>
</comment>
<gene>
    <name evidence="2" type="ORF">IWW39_000572</name>
</gene>
<feature type="compositionally biased region" description="Acidic residues" evidence="1">
    <location>
        <begin position="67"/>
        <end position="76"/>
    </location>
</feature>
<accession>A0A9W8L595</accession>
<evidence type="ECO:0000256" key="1">
    <source>
        <dbReference type="SAM" id="MobiDB-lite"/>
    </source>
</evidence>
<proteinExistence type="predicted"/>
<feature type="region of interest" description="Disordered" evidence="1">
    <location>
        <begin position="35"/>
        <end position="88"/>
    </location>
</feature>